<dbReference type="GO" id="GO:0005634">
    <property type="term" value="C:nucleus"/>
    <property type="evidence" value="ECO:0007669"/>
    <property type="project" value="TreeGrafter"/>
</dbReference>
<dbReference type="Pfam" id="PF05678">
    <property type="entry name" value="VQ"/>
    <property type="match status" value="1"/>
</dbReference>
<feature type="domain" description="VQ" evidence="1">
    <location>
        <begin position="38"/>
        <end position="60"/>
    </location>
</feature>
<reference evidence="2 3" key="1">
    <citation type="journal article" date="2020" name="Nat. Food">
        <title>A phased Vanilla planifolia genome enables genetic improvement of flavour and production.</title>
        <authorList>
            <person name="Hasing T."/>
            <person name="Tang H."/>
            <person name="Brym M."/>
            <person name="Khazi F."/>
            <person name="Huang T."/>
            <person name="Chambers A.H."/>
        </authorList>
    </citation>
    <scope>NUCLEOTIDE SEQUENCE [LARGE SCALE GENOMIC DNA]</scope>
    <source>
        <tissue evidence="2">Leaf</tissue>
    </source>
</reference>
<dbReference type="PANTHER" id="PTHR33143:SF6">
    <property type="entry name" value="OS08G0102900 PROTEIN"/>
    <property type="match status" value="1"/>
</dbReference>
<dbReference type="InterPro" id="IPR039607">
    <property type="entry name" value="VQ_8/17/18/20/21/25"/>
</dbReference>
<evidence type="ECO:0000313" key="3">
    <source>
        <dbReference type="Proteomes" id="UP000639772"/>
    </source>
</evidence>
<comment type="caution">
    <text evidence="2">The sequence shown here is derived from an EMBL/GenBank/DDBJ whole genome shotgun (WGS) entry which is preliminary data.</text>
</comment>
<dbReference type="OrthoDB" id="695631at2759"/>
<name>A0A835R159_VANPL</name>
<evidence type="ECO:0000259" key="1">
    <source>
        <dbReference type="Pfam" id="PF05678"/>
    </source>
</evidence>
<organism evidence="2 3">
    <name type="scientific">Vanilla planifolia</name>
    <name type="common">Vanilla</name>
    <dbReference type="NCBI Taxonomy" id="51239"/>
    <lineage>
        <taxon>Eukaryota</taxon>
        <taxon>Viridiplantae</taxon>
        <taxon>Streptophyta</taxon>
        <taxon>Embryophyta</taxon>
        <taxon>Tracheophyta</taxon>
        <taxon>Spermatophyta</taxon>
        <taxon>Magnoliopsida</taxon>
        <taxon>Liliopsida</taxon>
        <taxon>Asparagales</taxon>
        <taxon>Orchidaceae</taxon>
        <taxon>Vanilloideae</taxon>
        <taxon>Vanilleae</taxon>
        <taxon>Vanilla</taxon>
    </lineage>
</organism>
<dbReference type="EMBL" id="JADCNM010000005">
    <property type="protein sequence ID" value="KAG0483545.1"/>
    <property type="molecule type" value="Genomic_DNA"/>
</dbReference>
<protein>
    <recommendedName>
        <fullName evidence="1">VQ domain-containing protein</fullName>
    </recommendedName>
</protein>
<dbReference type="PANTHER" id="PTHR33143">
    <property type="entry name" value="F16F4.1 PROTEIN-RELATED"/>
    <property type="match status" value="1"/>
</dbReference>
<sequence length="118" mass="13330">MPILTTILKLHMNSNKFNKPILTTATSRRRRPPMTIYTVSPKVIHAEPGEFRSLVQSLTGCCTCDEEASPVETSAGFVDGKESLAFWKISFQGSNFWELSPVSYGNKGFMEMLDHWTR</sequence>
<dbReference type="AlphaFoldDB" id="A0A835R159"/>
<gene>
    <name evidence="2" type="ORF">HPP92_011629</name>
</gene>
<dbReference type="InterPro" id="IPR008889">
    <property type="entry name" value="VQ"/>
</dbReference>
<evidence type="ECO:0000313" key="2">
    <source>
        <dbReference type="EMBL" id="KAG0483545.1"/>
    </source>
</evidence>
<accession>A0A835R159</accession>
<proteinExistence type="predicted"/>
<dbReference type="Proteomes" id="UP000639772">
    <property type="component" value="Unassembled WGS sequence"/>
</dbReference>